<dbReference type="InterPro" id="IPR011990">
    <property type="entry name" value="TPR-like_helical_dom_sf"/>
</dbReference>
<evidence type="ECO:0008006" key="3">
    <source>
        <dbReference type="Google" id="ProtNLM"/>
    </source>
</evidence>
<dbReference type="EMBL" id="LR215050">
    <property type="protein sequence ID" value="VEU82546.1"/>
    <property type="molecule type" value="Genomic_DNA"/>
</dbReference>
<organism evidence="1 2">
    <name type="scientific">Acholeplasma hippikon</name>
    <dbReference type="NCBI Taxonomy" id="264636"/>
    <lineage>
        <taxon>Bacteria</taxon>
        <taxon>Bacillati</taxon>
        <taxon>Mycoplasmatota</taxon>
        <taxon>Mollicutes</taxon>
        <taxon>Acholeplasmatales</taxon>
        <taxon>Acholeplasmataceae</taxon>
        <taxon>Acholeplasma</taxon>
    </lineage>
</organism>
<dbReference type="InterPro" id="IPR010982">
    <property type="entry name" value="Lambda_DNA-bd_dom_sf"/>
</dbReference>
<dbReference type="KEGG" id="ahk:NCTC10172_00562"/>
<protein>
    <recommendedName>
        <fullName evidence="3">HTH cro/C1-type domain-containing protein</fullName>
    </recommendedName>
</protein>
<accession>A0A449BJA7</accession>
<dbReference type="SUPFAM" id="SSF47413">
    <property type="entry name" value="lambda repressor-like DNA-binding domains"/>
    <property type="match status" value="1"/>
</dbReference>
<evidence type="ECO:0000313" key="1">
    <source>
        <dbReference type="EMBL" id="VEU82546.1"/>
    </source>
</evidence>
<reference evidence="1 2" key="1">
    <citation type="submission" date="2019-01" db="EMBL/GenBank/DDBJ databases">
        <authorList>
            <consortium name="Pathogen Informatics"/>
        </authorList>
    </citation>
    <scope>NUCLEOTIDE SEQUENCE [LARGE SCALE GENOMIC DNA]</scope>
    <source>
        <strain evidence="1 2">NCTC10172</strain>
    </source>
</reference>
<gene>
    <name evidence="1" type="ORF">NCTC10172_00562</name>
</gene>
<dbReference type="Proteomes" id="UP000290909">
    <property type="component" value="Chromosome"/>
</dbReference>
<dbReference type="RefSeq" id="WP_035369357.1">
    <property type="nucleotide sequence ID" value="NZ_LR215050.1"/>
</dbReference>
<keyword evidence="2" id="KW-1185">Reference proteome</keyword>
<dbReference type="SUPFAM" id="SSF48452">
    <property type="entry name" value="TPR-like"/>
    <property type="match status" value="1"/>
</dbReference>
<name>A0A449BJA7_9MOLU</name>
<dbReference type="Gene3D" id="1.25.40.10">
    <property type="entry name" value="Tetratricopeptide repeat domain"/>
    <property type="match status" value="1"/>
</dbReference>
<proteinExistence type="predicted"/>
<dbReference type="GO" id="GO:0003677">
    <property type="term" value="F:DNA binding"/>
    <property type="evidence" value="ECO:0007669"/>
    <property type="project" value="InterPro"/>
</dbReference>
<sequence length="313" mass="37164">MVVDYSKELALFLEKLRFLRGISQEDFTDGIISNRQYQRYVRGESPMPFHLINEFAVKLNIKKEDLILEFQNSSIDETTRVINYFSAVLNRDLEKIPVLKKKISREFLIELENKSLFKHAESVEFFFDKKISTDQLRRNLFELCNYPDVLNRVPISLNDALILSSILNYTDTNDKSQIANKILDVIENPKYTFSAYQITTFNILTFNLAKYHGRNKEFEKCIEICKIGISFNQRKESIQNMIQYYYFQALCYKELQNTDMMKYCLFKCYSSINISDSEEKMQFYTKLIETDFNINFDEFIADYIKNKKGLRKS</sequence>
<dbReference type="AlphaFoldDB" id="A0A449BJA7"/>
<evidence type="ECO:0000313" key="2">
    <source>
        <dbReference type="Proteomes" id="UP000290909"/>
    </source>
</evidence>